<dbReference type="PANTHER" id="PTHR23180">
    <property type="entry name" value="CENTAURIN/ARF"/>
    <property type="match status" value="1"/>
</dbReference>
<dbReference type="InterPro" id="IPR045258">
    <property type="entry name" value="ACAP1/2/3-like"/>
</dbReference>
<dbReference type="SUPFAM" id="SSF103657">
    <property type="entry name" value="BAR/IMD domain-like"/>
    <property type="match status" value="1"/>
</dbReference>
<keyword evidence="2" id="KW-0862">Zinc</keyword>
<reference evidence="3 4" key="1">
    <citation type="submission" date="2023-10" db="EMBL/GenBank/DDBJ databases">
        <title>Chromosome-scale genome assembly provides insights into flower coloration mechanisms of Canna indica.</title>
        <authorList>
            <person name="Li C."/>
        </authorList>
    </citation>
    <scope>NUCLEOTIDE SEQUENCE [LARGE SCALE GENOMIC DNA]</scope>
    <source>
        <tissue evidence="3">Flower</tissue>
    </source>
</reference>
<dbReference type="GO" id="GO:0046872">
    <property type="term" value="F:metal ion binding"/>
    <property type="evidence" value="ECO:0007669"/>
    <property type="project" value="UniProtKB-KW"/>
</dbReference>
<accession>A0AAQ3KCN1</accession>
<dbReference type="GO" id="GO:0005096">
    <property type="term" value="F:GTPase activator activity"/>
    <property type="evidence" value="ECO:0007669"/>
    <property type="project" value="InterPro"/>
</dbReference>
<evidence type="ECO:0000313" key="4">
    <source>
        <dbReference type="Proteomes" id="UP001327560"/>
    </source>
</evidence>
<dbReference type="Proteomes" id="UP001327560">
    <property type="component" value="Chromosome 4"/>
</dbReference>
<name>A0AAQ3KCN1_9LILI</name>
<sequence length="128" mass="14409">MVYKDDLKRGHTYNGDLSFAQSLEAFGAGKDDPVSVAIGGPVMSKFTTAFRELGGYKELLRSQVEHMLSNLPMQLINMDMQNVERTAGTGGKYNSHQYPEATITVPKWVRINWEIEPVYNHPINGLDY</sequence>
<proteinExistence type="predicted"/>
<evidence type="ECO:0000256" key="1">
    <source>
        <dbReference type="ARBA" id="ARBA00022723"/>
    </source>
</evidence>
<dbReference type="EMBL" id="CP136893">
    <property type="protein sequence ID" value="WOL06007.1"/>
    <property type="molecule type" value="Genomic_DNA"/>
</dbReference>
<organism evidence="3 4">
    <name type="scientific">Canna indica</name>
    <name type="common">Indian-shot</name>
    <dbReference type="NCBI Taxonomy" id="4628"/>
    <lineage>
        <taxon>Eukaryota</taxon>
        <taxon>Viridiplantae</taxon>
        <taxon>Streptophyta</taxon>
        <taxon>Embryophyta</taxon>
        <taxon>Tracheophyta</taxon>
        <taxon>Spermatophyta</taxon>
        <taxon>Magnoliopsida</taxon>
        <taxon>Liliopsida</taxon>
        <taxon>Zingiberales</taxon>
        <taxon>Cannaceae</taxon>
        <taxon>Canna</taxon>
    </lineage>
</organism>
<dbReference type="PANTHER" id="PTHR23180:SF244">
    <property type="entry name" value="ADP-RIBOSYLATION FACTOR GTPASE-ACTIVATING PROTEIN AGD2"/>
    <property type="match status" value="1"/>
</dbReference>
<protein>
    <submittedName>
        <fullName evidence="3">ADP-ribosylation factor GTPase-activating protein AGD4</fullName>
    </submittedName>
</protein>
<dbReference type="AlphaFoldDB" id="A0AAQ3KCN1"/>
<evidence type="ECO:0000313" key="3">
    <source>
        <dbReference type="EMBL" id="WOL06007.1"/>
    </source>
</evidence>
<keyword evidence="4" id="KW-1185">Reference proteome</keyword>
<evidence type="ECO:0000256" key="2">
    <source>
        <dbReference type="ARBA" id="ARBA00022833"/>
    </source>
</evidence>
<dbReference type="Gene3D" id="1.20.1270.60">
    <property type="entry name" value="Arfaptin homology (AH) domain/BAR domain"/>
    <property type="match status" value="1"/>
</dbReference>
<dbReference type="InterPro" id="IPR027267">
    <property type="entry name" value="AH/BAR_dom_sf"/>
</dbReference>
<gene>
    <name evidence="3" type="ORF">Cni_G14739</name>
</gene>
<keyword evidence="1" id="KW-0479">Metal-binding</keyword>